<keyword evidence="4" id="KW-1185">Reference proteome</keyword>
<dbReference type="InterPro" id="IPR036047">
    <property type="entry name" value="F-box-like_dom_sf"/>
</dbReference>
<dbReference type="EMBL" id="JAWDJX010000061">
    <property type="protein sequence ID" value="KAK3047489.1"/>
    <property type="molecule type" value="Genomic_DNA"/>
</dbReference>
<dbReference type="PANTHER" id="PTHR12732:SF8">
    <property type="entry name" value="NUCLEAR MRNA EXPORT PROTEIN THP1"/>
    <property type="match status" value="1"/>
</dbReference>
<accession>A0AAJ0G7V3</accession>
<protein>
    <recommendedName>
        <fullName evidence="2">F-box domain-containing protein</fullName>
    </recommendedName>
</protein>
<dbReference type="SUPFAM" id="SSF81383">
    <property type="entry name" value="F-box domain"/>
    <property type="match status" value="1"/>
</dbReference>
<organism evidence="3 4">
    <name type="scientific">Extremus antarcticus</name>
    <dbReference type="NCBI Taxonomy" id="702011"/>
    <lineage>
        <taxon>Eukaryota</taxon>
        <taxon>Fungi</taxon>
        <taxon>Dikarya</taxon>
        <taxon>Ascomycota</taxon>
        <taxon>Pezizomycotina</taxon>
        <taxon>Dothideomycetes</taxon>
        <taxon>Dothideomycetidae</taxon>
        <taxon>Mycosphaerellales</taxon>
        <taxon>Extremaceae</taxon>
        <taxon>Extremus</taxon>
    </lineage>
</organism>
<comment type="caution">
    <text evidence="3">The sequence shown here is derived from an EMBL/GenBank/DDBJ whole genome shotgun (WGS) entry which is preliminary data.</text>
</comment>
<dbReference type="AlphaFoldDB" id="A0AAJ0G7V3"/>
<sequence length="827" mass="93162">MDTPLLGQFLVAINGFIGVRNESALADYLVLEPPFGDHYTRMIEELKDAYPRGSEEALEEKCSQGLKAARDGADGTPWTPFVKFMVQYLGYLRDVDADPNKYLQTYEHLSELQSRANSALAHSTLGYLILRIVVTNAKLVCRLAIGLDKQPELIRHLKSAGGLQGGGEDGGSRETLPERAANILRQSFVICLNDRSQVKDGKPEGRKKGIYIIANLCLKILFQCRKTRNATQIFENIYNLSPPLSAYPKRERVTYLYYLGRFFFQNSHFYRAQQVLQQAYDESPARPECVRQRRHILVYLIASNIILGRFPSQALLARPEAQGLADRFLPICFAISKGDLASFRQHLGFESAHVDWFLHFRILLQLRNRCEVLVWRSLIRKTWILNGTRPDPKISKAAPTVSIHDLVTVFSYLERRGASRLIDYTDPDFAGITYDEQDATVDGAHFYDTTSIESILSSLIDQGLLGGFFSHRLMKFAITGAARMGSALAAGFPQPWEVLKARAEREDGEVPGWKKDAKPGMMAGGMRPGPGMVVVRAELRATAIARAFNTVELLEAILLELPTKDLLFAQKICKQWKATIDESPKLQQALFFKSITDVLIGDDEEFDHELDKKALINPLLKGLRSRLPPTDQAIPSGTTFLGQKSLLHPFWLAENDSWRRMMQSQPPLGFQLYVRVIMDPEKFQAELERAGPDDQIRAWADKFEYCTEHEYWEPVSYVGSLPRIGEMLEYLDGLLGHPDIEGSHCHITNSLWDWRTLDTLSSNDQLTGIVDYVRRGKSLPAAWSEKKEAAVVEGDGDDEEWVTDDEQLEGGGVQSEGEHGQSEDDGD</sequence>
<dbReference type="Pfam" id="PF00646">
    <property type="entry name" value="F-box"/>
    <property type="match status" value="1"/>
</dbReference>
<dbReference type="InterPro" id="IPR045114">
    <property type="entry name" value="Csn12-like"/>
</dbReference>
<dbReference type="GO" id="GO:0003690">
    <property type="term" value="F:double-stranded DNA binding"/>
    <property type="evidence" value="ECO:0007669"/>
    <property type="project" value="InterPro"/>
</dbReference>
<evidence type="ECO:0000313" key="4">
    <source>
        <dbReference type="Proteomes" id="UP001271007"/>
    </source>
</evidence>
<name>A0AAJ0G7V3_9PEZI</name>
<feature type="region of interest" description="Disordered" evidence="1">
    <location>
        <begin position="784"/>
        <end position="827"/>
    </location>
</feature>
<proteinExistence type="predicted"/>
<feature type="compositionally biased region" description="Basic and acidic residues" evidence="1">
    <location>
        <begin position="816"/>
        <end position="827"/>
    </location>
</feature>
<evidence type="ECO:0000259" key="2">
    <source>
        <dbReference type="Pfam" id="PF00646"/>
    </source>
</evidence>
<gene>
    <name evidence="3" type="ORF">LTR09_011118</name>
</gene>
<reference evidence="3" key="1">
    <citation type="submission" date="2023-04" db="EMBL/GenBank/DDBJ databases">
        <title>Black Yeasts Isolated from many extreme environments.</title>
        <authorList>
            <person name="Coleine C."/>
            <person name="Stajich J.E."/>
            <person name="Selbmann L."/>
        </authorList>
    </citation>
    <scope>NUCLEOTIDE SEQUENCE</scope>
    <source>
        <strain evidence="3">CCFEE 5312</strain>
    </source>
</reference>
<evidence type="ECO:0000256" key="1">
    <source>
        <dbReference type="SAM" id="MobiDB-lite"/>
    </source>
</evidence>
<dbReference type="InterPro" id="IPR001810">
    <property type="entry name" value="F-box_dom"/>
</dbReference>
<dbReference type="Proteomes" id="UP001271007">
    <property type="component" value="Unassembled WGS sequence"/>
</dbReference>
<dbReference type="GO" id="GO:0003723">
    <property type="term" value="F:RNA binding"/>
    <property type="evidence" value="ECO:0007669"/>
    <property type="project" value="InterPro"/>
</dbReference>
<evidence type="ECO:0000313" key="3">
    <source>
        <dbReference type="EMBL" id="KAK3047489.1"/>
    </source>
</evidence>
<feature type="compositionally biased region" description="Acidic residues" evidence="1">
    <location>
        <begin position="794"/>
        <end position="808"/>
    </location>
</feature>
<dbReference type="SMART" id="SM00753">
    <property type="entry name" value="PAM"/>
    <property type="match status" value="1"/>
</dbReference>
<dbReference type="PANTHER" id="PTHR12732">
    <property type="entry name" value="UNCHARACTERIZED PROTEASOME COMPONENT REGION PCI-CONTAINING"/>
    <property type="match status" value="1"/>
</dbReference>
<feature type="domain" description="F-box" evidence="2">
    <location>
        <begin position="552"/>
        <end position="585"/>
    </location>
</feature>